<sequence length="202" mass="22697">MSTNARRPTCDIKTNHLIPNEAADGSSEVEILSDMPITKNVVERKQDKPDKGSESNSELFLDQLGLDLTRTIIVMPDRMWDVSVVTGRYLSKNFVVSDAKEGGIYSVKNFAVKPNKDEYQILKNDVYMLEFDRSTTIRKASVKAGGFVRYPFQLQDFDGIELSDNKYLIDSLMDTVDEILPSEGIEDSVGSSNLDDYPDNQP</sequence>
<gene>
    <name evidence="1" type="ORF">Tci_065914</name>
</gene>
<proteinExistence type="predicted"/>
<accession>A0A6L2P6E8</accession>
<comment type="caution">
    <text evidence="1">The sequence shown here is derived from an EMBL/GenBank/DDBJ whole genome shotgun (WGS) entry which is preliminary data.</text>
</comment>
<evidence type="ECO:0000313" key="1">
    <source>
        <dbReference type="EMBL" id="GEU93936.1"/>
    </source>
</evidence>
<organism evidence="1">
    <name type="scientific">Tanacetum cinerariifolium</name>
    <name type="common">Dalmatian daisy</name>
    <name type="synonym">Chrysanthemum cinerariifolium</name>
    <dbReference type="NCBI Taxonomy" id="118510"/>
    <lineage>
        <taxon>Eukaryota</taxon>
        <taxon>Viridiplantae</taxon>
        <taxon>Streptophyta</taxon>
        <taxon>Embryophyta</taxon>
        <taxon>Tracheophyta</taxon>
        <taxon>Spermatophyta</taxon>
        <taxon>Magnoliopsida</taxon>
        <taxon>eudicotyledons</taxon>
        <taxon>Gunneridae</taxon>
        <taxon>Pentapetalae</taxon>
        <taxon>asterids</taxon>
        <taxon>campanulids</taxon>
        <taxon>Asterales</taxon>
        <taxon>Asteraceae</taxon>
        <taxon>Asteroideae</taxon>
        <taxon>Anthemideae</taxon>
        <taxon>Anthemidinae</taxon>
        <taxon>Tanacetum</taxon>
    </lineage>
</organism>
<name>A0A6L2P6E8_TANCI</name>
<dbReference type="EMBL" id="BKCJ010010958">
    <property type="protein sequence ID" value="GEU93936.1"/>
    <property type="molecule type" value="Genomic_DNA"/>
</dbReference>
<protein>
    <submittedName>
        <fullName evidence="1">Uncharacterized protein</fullName>
    </submittedName>
</protein>
<dbReference type="AlphaFoldDB" id="A0A6L2P6E8"/>
<reference evidence="1" key="1">
    <citation type="journal article" date="2019" name="Sci. Rep.">
        <title>Draft genome of Tanacetum cinerariifolium, the natural source of mosquito coil.</title>
        <authorList>
            <person name="Yamashiro T."/>
            <person name="Shiraishi A."/>
            <person name="Satake H."/>
            <person name="Nakayama K."/>
        </authorList>
    </citation>
    <scope>NUCLEOTIDE SEQUENCE</scope>
</reference>